<dbReference type="InterPro" id="IPR036514">
    <property type="entry name" value="SGNH_hydro_sf"/>
</dbReference>
<accession>I0YLJ6</accession>
<organism evidence="2 3">
    <name type="scientific">Coccomyxa subellipsoidea (strain C-169)</name>
    <name type="common">Green microalga</name>
    <dbReference type="NCBI Taxonomy" id="574566"/>
    <lineage>
        <taxon>Eukaryota</taxon>
        <taxon>Viridiplantae</taxon>
        <taxon>Chlorophyta</taxon>
        <taxon>core chlorophytes</taxon>
        <taxon>Trebouxiophyceae</taxon>
        <taxon>Trebouxiophyceae incertae sedis</taxon>
        <taxon>Coccomyxaceae</taxon>
        <taxon>Coccomyxa</taxon>
        <taxon>Coccomyxa subellipsoidea</taxon>
    </lineage>
</organism>
<dbReference type="GeneID" id="17037385"/>
<evidence type="ECO:0000313" key="3">
    <source>
        <dbReference type="Proteomes" id="UP000007264"/>
    </source>
</evidence>
<name>I0YLJ6_COCSC</name>
<comment type="caution">
    <text evidence="2">The sequence shown here is derived from an EMBL/GenBank/DDBJ whole genome shotgun (WGS) entry which is preliminary data.</text>
</comment>
<dbReference type="PANTHER" id="PTHR34407:SF1">
    <property type="entry name" value="SGNH HYDROLASE-TYPE ESTERASE DOMAIN-CONTAINING PROTEIN"/>
    <property type="match status" value="1"/>
</dbReference>
<evidence type="ECO:0008006" key="4">
    <source>
        <dbReference type="Google" id="ProtNLM"/>
    </source>
</evidence>
<dbReference type="OrthoDB" id="508378at2759"/>
<dbReference type="eggNOG" id="ENOG502QQ3T">
    <property type="taxonomic scope" value="Eukaryota"/>
</dbReference>
<dbReference type="RefSeq" id="XP_005643809.1">
    <property type="nucleotide sequence ID" value="XM_005643752.1"/>
</dbReference>
<evidence type="ECO:0000313" key="2">
    <source>
        <dbReference type="EMBL" id="EIE19265.1"/>
    </source>
</evidence>
<dbReference type="CDD" id="cd00229">
    <property type="entry name" value="SGNH_hydrolase"/>
    <property type="match status" value="1"/>
</dbReference>
<sequence length="602" mass="67497">MFAAEFKREPVPQEYNFLHHVHSLFGKTFENEGHPQARRAAMQEKLLAYRLLVSEQMLAQGLSNVGDSRRMERFFGKLLRGEPVTMVTLGGSISAGQGVTVSSDAYIPRIYEWVSSVFPHKNHRFLNRALPGTTSSYVSPCALQMVPPEADFVMLEFTFNDAERASEGRDDPTRRGFERLIRKMLNLPNRPAVMYFHVWTPRRLGFKFYDSPENLIEMVPEYYGLPSISMRNALYHVVANFTVPADWLWRSDINHANCLGHRYMADLIIGYFQNIALHALDHPSDGVALQHESAVREALPEPMFKDNWETHASHCRVDANFKALVGQAQDWRWVNEGKSPERPKWGYVTEKEGDSLTVRVPTEGFTPVEGEPIDHAPLTIGVSCLMSYEHTGAVLLECEEGCVCKPREYSLRHWNHVSLVYWKPLLEVSLSNDTDHCTVRVSNPVRNSSDSKLKVSGVMITREDFMVSIFDYNKDAEEAERAEKAAPAGGPGSGVGGPPGSPGATVYRNLSDGRGCDGASGRSAVGRGSFRCEEWGNRFPGWQWVVPAWLIAAVLAAALVWDKQTWLGGLIRQCSRLNLNWPHARRRLLCCGEGGAVGKCEA</sequence>
<keyword evidence="3" id="KW-1185">Reference proteome</keyword>
<dbReference type="Gene3D" id="3.40.50.1110">
    <property type="entry name" value="SGNH hydrolase"/>
    <property type="match status" value="1"/>
</dbReference>
<feature type="region of interest" description="Disordered" evidence="1">
    <location>
        <begin position="480"/>
        <end position="507"/>
    </location>
</feature>
<protein>
    <recommendedName>
        <fullName evidence="4">SGNH hydrolase-type esterase domain-containing protein</fullName>
    </recommendedName>
</protein>
<dbReference type="SUPFAM" id="SSF52266">
    <property type="entry name" value="SGNH hydrolase"/>
    <property type="match status" value="1"/>
</dbReference>
<dbReference type="KEGG" id="csl:COCSUDRAFT_58561"/>
<dbReference type="AlphaFoldDB" id="I0YLJ6"/>
<reference evidence="2 3" key="1">
    <citation type="journal article" date="2012" name="Genome Biol.">
        <title>The genome of the polar eukaryotic microalga coccomyxa subellipsoidea reveals traits of cold adaptation.</title>
        <authorList>
            <person name="Blanc G."/>
            <person name="Agarkova I."/>
            <person name="Grimwood J."/>
            <person name="Kuo A."/>
            <person name="Brueggeman A."/>
            <person name="Dunigan D."/>
            <person name="Gurnon J."/>
            <person name="Ladunga I."/>
            <person name="Lindquist E."/>
            <person name="Lucas S."/>
            <person name="Pangilinan J."/>
            <person name="Proschold T."/>
            <person name="Salamov A."/>
            <person name="Schmutz J."/>
            <person name="Weeks D."/>
            <person name="Yamada T."/>
            <person name="Claverie J.M."/>
            <person name="Grigoriev I."/>
            <person name="Van Etten J."/>
            <person name="Lomsadze A."/>
            <person name="Borodovsky M."/>
        </authorList>
    </citation>
    <scope>NUCLEOTIDE SEQUENCE [LARGE SCALE GENOMIC DNA]</scope>
    <source>
        <strain evidence="2 3">C-169</strain>
    </source>
</reference>
<gene>
    <name evidence="2" type="ORF">COCSUDRAFT_58561</name>
</gene>
<evidence type="ECO:0000256" key="1">
    <source>
        <dbReference type="SAM" id="MobiDB-lite"/>
    </source>
</evidence>
<feature type="compositionally biased region" description="Gly residues" evidence="1">
    <location>
        <begin position="489"/>
        <end position="498"/>
    </location>
</feature>
<proteinExistence type="predicted"/>
<dbReference type="EMBL" id="AGSI01000019">
    <property type="protein sequence ID" value="EIE19265.1"/>
    <property type="molecule type" value="Genomic_DNA"/>
</dbReference>
<dbReference type="Proteomes" id="UP000007264">
    <property type="component" value="Unassembled WGS sequence"/>
</dbReference>
<dbReference type="PANTHER" id="PTHR34407">
    <property type="entry name" value="EXPRESSED PROTEIN"/>
    <property type="match status" value="1"/>
</dbReference>